<comment type="caution">
    <text evidence="4">The sequence shown here is derived from an EMBL/GenBank/DDBJ whole genome shotgun (WGS) entry which is preliminary data.</text>
</comment>
<dbReference type="InterPro" id="IPR003362">
    <property type="entry name" value="Bact_transf"/>
</dbReference>
<evidence type="ECO:0000313" key="5">
    <source>
        <dbReference type="Proteomes" id="UP000236641"/>
    </source>
</evidence>
<feature type="transmembrane region" description="Helical" evidence="2">
    <location>
        <begin position="6"/>
        <end position="29"/>
    </location>
</feature>
<evidence type="ECO:0000259" key="3">
    <source>
        <dbReference type="Pfam" id="PF02397"/>
    </source>
</evidence>
<dbReference type="AlphaFoldDB" id="A0A2K1DYC2"/>
<reference evidence="4 5" key="1">
    <citation type="submission" date="2018-01" db="EMBL/GenBank/DDBJ databases">
        <title>The draft genome of Hanstruepera neustonica JCM19743.</title>
        <authorList>
            <person name="He R.-H."/>
            <person name="Du Z.-J."/>
        </authorList>
    </citation>
    <scope>NUCLEOTIDE SEQUENCE [LARGE SCALE GENOMIC DNA]</scope>
    <source>
        <strain evidence="4 5">JCM19743</strain>
    </source>
</reference>
<protein>
    <submittedName>
        <fullName evidence="4">Glycosyl transferase</fullName>
    </submittedName>
</protein>
<feature type="domain" description="Bacterial sugar transferase" evidence="3">
    <location>
        <begin position="3"/>
        <end position="195"/>
    </location>
</feature>
<evidence type="ECO:0000256" key="2">
    <source>
        <dbReference type="SAM" id="Phobius"/>
    </source>
</evidence>
<dbReference type="OrthoDB" id="9808602at2"/>
<keyword evidence="2" id="KW-0812">Transmembrane</keyword>
<keyword evidence="2" id="KW-0472">Membrane</keyword>
<keyword evidence="4" id="KW-0808">Transferase</keyword>
<dbReference type="RefSeq" id="WP_103052063.1">
    <property type="nucleotide sequence ID" value="NZ_POWF01000004.1"/>
</dbReference>
<dbReference type="Pfam" id="PF02397">
    <property type="entry name" value="Bac_transf"/>
    <property type="match status" value="1"/>
</dbReference>
<evidence type="ECO:0000256" key="1">
    <source>
        <dbReference type="ARBA" id="ARBA00006464"/>
    </source>
</evidence>
<dbReference type="GO" id="GO:0016780">
    <property type="term" value="F:phosphotransferase activity, for other substituted phosphate groups"/>
    <property type="evidence" value="ECO:0007669"/>
    <property type="project" value="TreeGrafter"/>
</dbReference>
<name>A0A2K1DYC2_9FLAO</name>
<gene>
    <name evidence="4" type="ORF">C1T31_08495</name>
</gene>
<keyword evidence="2" id="KW-1133">Transmembrane helix</keyword>
<sequence length="196" mass="22858">MIKRSFDIVFSSLGLILFLPLLLIIAFLIKLESQGPIFFRQSRVGKNNRDFKIFKFRTMFIGSDKKGLLTVGNRDPRVTKVGYFLRKYKLDELPQLINVLLGNMSFVGPRPEVRHYVNFYSESDLKILSVKPGITDYASIHFRNEVELLRESENPEKFYIEHILPDKIALNKKYIEQNSLLTDIKIIFKTLLTIIN</sequence>
<dbReference type="EMBL" id="POWF01000004">
    <property type="protein sequence ID" value="PNQ73024.1"/>
    <property type="molecule type" value="Genomic_DNA"/>
</dbReference>
<dbReference type="Proteomes" id="UP000236641">
    <property type="component" value="Unassembled WGS sequence"/>
</dbReference>
<comment type="similarity">
    <text evidence="1">Belongs to the bacterial sugar transferase family.</text>
</comment>
<dbReference type="PANTHER" id="PTHR30576:SF20">
    <property type="entry name" value="QUINOVOSAMINEPHOSPHOTRANSFERAE-RELATED"/>
    <property type="match status" value="1"/>
</dbReference>
<evidence type="ECO:0000313" key="4">
    <source>
        <dbReference type="EMBL" id="PNQ73024.1"/>
    </source>
</evidence>
<proteinExistence type="inferred from homology"/>
<keyword evidence="5" id="KW-1185">Reference proteome</keyword>
<organism evidence="4 5">
    <name type="scientific">Hanstruepera neustonica</name>
    <dbReference type="NCBI Taxonomy" id="1445657"/>
    <lineage>
        <taxon>Bacteria</taxon>
        <taxon>Pseudomonadati</taxon>
        <taxon>Bacteroidota</taxon>
        <taxon>Flavobacteriia</taxon>
        <taxon>Flavobacteriales</taxon>
        <taxon>Flavobacteriaceae</taxon>
        <taxon>Hanstruepera</taxon>
    </lineage>
</organism>
<accession>A0A2K1DYC2</accession>
<dbReference type="PANTHER" id="PTHR30576">
    <property type="entry name" value="COLANIC BIOSYNTHESIS UDP-GLUCOSE LIPID CARRIER TRANSFERASE"/>
    <property type="match status" value="1"/>
</dbReference>